<protein>
    <submittedName>
        <fullName evidence="1">Uncharacterized protein</fullName>
    </submittedName>
</protein>
<comment type="caution">
    <text evidence="1">The sequence shown here is derived from an EMBL/GenBank/DDBJ whole genome shotgun (WGS) entry which is preliminary data.</text>
</comment>
<name>A0AAV4SSB3_CAEEX</name>
<accession>A0AAV4SSB3</accession>
<keyword evidence="2" id="KW-1185">Reference proteome</keyword>
<organism evidence="1 2">
    <name type="scientific">Caerostris extrusa</name>
    <name type="common">Bark spider</name>
    <name type="synonym">Caerostris bankana</name>
    <dbReference type="NCBI Taxonomy" id="172846"/>
    <lineage>
        <taxon>Eukaryota</taxon>
        <taxon>Metazoa</taxon>
        <taxon>Ecdysozoa</taxon>
        <taxon>Arthropoda</taxon>
        <taxon>Chelicerata</taxon>
        <taxon>Arachnida</taxon>
        <taxon>Araneae</taxon>
        <taxon>Araneomorphae</taxon>
        <taxon>Entelegynae</taxon>
        <taxon>Araneoidea</taxon>
        <taxon>Araneidae</taxon>
        <taxon>Caerostris</taxon>
    </lineage>
</organism>
<dbReference type="Proteomes" id="UP001054945">
    <property type="component" value="Unassembled WGS sequence"/>
</dbReference>
<sequence>MPLKIHNAIVPGGPLRCDVLIGASRGRSAIGRGAAASWCSGAWLEVGLRGLRIPYLSNPPQDRGKKCTPRMARRVFLRCAKTILAMSEFHFSKA</sequence>
<dbReference type="AlphaFoldDB" id="A0AAV4SSB3"/>
<reference evidence="1 2" key="1">
    <citation type="submission" date="2021-06" db="EMBL/GenBank/DDBJ databases">
        <title>Caerostris extrusa draft genome.</title>
        <authorList>
            <person name="Kono N."/>
            <person name="Arakawa K."/>
        </authorList>
    </citation>
    <scope>NUCLEOTIDE SEQUENCE [LARGE SCALE GENOMIC DNA]</scope>
</reference>
<evidence type="ECO:0000313" key="1">
    <source>
        <dbReference type="EMBL" id="GIY34503.1"/>
    </source>
</evidence>
<evidence type="ECO:0000313" key="2">
    <source>
        <dbReference type="Proteomes" id="UP001054945"/>
    </source>
</evidence>
<gene>
    <name evidence="1" type="ORF">CEXT_254081</name>
</gene>
<dbReference type="EMBL" id="BPLR01009776">
    <property type="protein sequence ID" value="GIY34503.1"/>
    <property type="molecule type" value="Genomic_DNA"/>
</dbReference>
<proteinExistence type="predicted"/>